<dbReference type="FunFam" id="3.30.450.20:FF:000035">
    <property type="entry name" value="Aryl hydrocarbon receptor"/>
    <property type="match status" value="1"/>
</dbReference>
<keyword evidence="7" id="KW-0013">ADP-ribosylation</keyword>
<keyword evidence="5" id="KW-0678">Repressor</keyword>
<feature type="region of interest" description="Disordered" evidence="14">
    <location>
        <begin position="1"/>
        <end position="31"/>
    </location>
</feature>
<keyword evidence="11" id="KW-0010">Activator</keyword>
<keyword evidence="6" id="KW-0677">Repeat</keyword>
<keyword evidence="4" id="KW-0963">Cytoplasm</keyword>
<dbReference type="InterPro" id="IPR013767">
    <property type="entry name" value="PAS_fold"/>
</dbReference>
<keyword evidence="9" id="KW-0090">Biological rhythms</keyword>
<dbReference type="FunFam" id="3.30.450.20:FF:000019">
    <property type="entry name" value="Aryl hydrocarbon receptor 1"/>
    <property type="match status" value="1"/>
</dbReference>
<evidence type="ECO:0000256" key="14">
    <source>
        <dbReference type="SAM" id="MobiDB-lite"/>
    </source>
</evidence>
<dbReference type="SMART" id="SM00091">
    <property type="entry name" value="PAS"/>
    <property type="match status" value="2"/>
</dbReference>
<dbReference type="PROSITE" id="PS50112">
    <property type="entry name" value="PAS"/>
    <property type="match status" value="1"/>
</dbReference>
<dbReference type="Proteomes" id="UP000694553">
    <property type="component" value="Unassembled WGS sequence"/>
</dbReference>
<dbReference type="GO" id="GO:0005737">
    <property type="term" value="C:cytoplasm"/>
    <property type="evidence" value="ECO:0007669"/>
    <property type="project" value="UniProtKB-SubCell"/>
</dbReference>
<name>A0A8C3DQ37_CORMO</name>
<evidence type="ECO:0000313" key="16">
    <source>
        <dbReference type="Proteomes" id="UP000694553"/>
    </source>
</evidence>
<evidence type="ECO:0000256" key="6">
    <source>
        <dbReference type="ARBA" id="ARBA00022737"/>
    </source>
</evidence>
<evidence type="ECO:0000256" key="7">
    <source>
        <dbReference type="ARBA" id="ARBA00022765"/>
    </source>
</evidence>
<dbReference type="PANTHER" id="PTHR10649:SF17">
    <property type="entry name" value="ARYL HYDROCARBON RECEPTOR 2"/>
    <property type="match status" value="1"/>
</dbReference>
<dbReference type="Pfam" id="PF00989">
    <property type="entry name" value="PAS"/>
    <property type="match status" value="1"/>
</dbReference>
<dbReference type="GO" id="GO:0006805">
    <property type="term" value="P:xenobiotic metabolic process"/>
    <property type="evidence" value="ECO:0007669"/>
    <property type="project" value="InterPro"/>
</dbReference>
<dbReference type="SUPFAM" id="SSF55785">
    <property type="entry name" value="PYP-like sensor domain (PAS domain)"/>
    <property type="match status" value="2"/>
</dbReference>
<evidence type="ECO:0000256" key="10">
    <source>
        <dbReference type="ARBA" id="ARBA00023125"/>
    </source>
</evidence>
<dbReference type="GO" id="GO:0034751">
    <property type="term" value="C:aryl hydrocarbon receptor complex"/>
    <property type="evidence" value="ECO:0007669"/>
    <property type="project" value="TreeGrafter"/>
</dbReference>
<keyword evidence="13" id="KW-0539">Nucleus</keyword>
<feature type="compositionally biased region" description="Pro residues" evidence="14">
    <location>
        <begin position="12"/>
        <end position="21"/>
    </location>
</feature>
<dbReference type="AlphaFoldDB" id="A0A8C3DQ37"/>
<dbReference type="InterPro" id="IPR035965">
    <property type="entry name" value="PAS-like_dom_sf"/>
</dbReference>
<evidence type="ECO:0000256" key="11">
    <source>
        <dbReference type="ARBA" id="ARBA00023159"/>
    </source>
</evidence>
<dbReference type="OMA" id="VDGNICQ"/>
<feature type="compositionally biased region" description="Basic residues" evidence="14">
    <location>
        <begin position="1"/>
        <end position="11"/>
    </location>
</feature>
<dbReference type="SUPFAM" id="SSF47459">
    <property type="entry name" value="HLH, helix-loop-helix DNA-binding domain"/>
    <property type="match status" value="1"/>
</dbReference>
<dbReference type="GO" id="GO:0046983">
    <property type="term" value="F:protein dimerization activity"/>
    <property type="evidence" value="ECO:0007669"/>
    <property type="project" value="InterPro"/>
</dbReference>
<dbReference type="PANTHER" id="PTHR10649">
    <property type="entry name" value="ARYL HYDROCARBON RECEPTOR"/>
    <property type="match status" value="1"/>
</dbReference>
<dbReference type="CDD" id="cd19696">
    <property type="entry name" value="bHLH-PAS_AhR_like"/>
    <property type="match status" value="1"/>
</dbReference>
<dbReference type="GO" id="GO:0004879">
    <property type="term" value="F:nuclear receptor activity"/>
    <property type="evidence" value="ECO:0007669"/>
    <property type="project" value="UniProtKB-ARBA"/>
</dbReference>
<dbReference type="GO" id="GO:0005634">
    <property type="term" value="C:nucleus"/>
    <property type="evidence" value="ECO:0007669"/>
    <property type="project" value="UniProtKB-SubCell"/>
</dbReference>
<evidence type="ECO:0000256" key="1">
    <source>
        <dbReference type="ARBA" id="ARBA00004123"/>
    </source>
</evidence>
<feature type="region of interest" description="Disordered" evidence="14">
    <location>
        <begin position="650"/>
        <end position="677"/>
    </location>
</feature>
<evidence type="ECO:0000256" key="12">
    <source>
        <dbReference type="ARBA" id="ARBA00023163"/>
    </source>
</evidence>
<dbReference type="Pfam" id="PF14598">
    <property type="entry name" value="PAS_11"/>
    <property type="match status" value="1"/>
</dbReference>
<dbReference type="GO" id="GO:1904613">
    <property type="term" value="P:cellular response to 2,3,7,8-tetrachlorodibenzodioxine"/>
    <property type="evidence" value="ECO:0007669"/>
    <property type="project" value="UniProtKB-ARBA"/>
</dbReference>
<dbReference type="FunFam" id="4.10.280.10:FF:000024">
    <property type="entry name" value="Aryl hydrocarbon receptor 2"/>
    <property type="match status" value="1"/>
</dbReference>
<organism evidence="15 16">
    <name type="scientific">Corvus moneduloides</name>
    <name type="common">New Caledonian crow</name>
    <dbReference type="NCBI Taxonomy" id="1196302"/>
    <lineage>
        <taxon>Eukaryota</taxon>
        <taxon>Metazoa</taxon>
        <taxon>Chordata</taxon>
        <taxon>Craniata</taxon>
        <taxon>Vertebrata</taxon>
        <taxon>Euteleostomi</taxon>
        <taxon>Archelosauria</taxon>
        <taxon>Archosauria</taxon>
        <taxon>Dinosauria</taxon>
        <taxon>Saurischia</taxon>
        <taxon>Theropoda</taxon>
        <taxon>Coelurosauria</taxon>
        <taxon>Aves</taxon>
        <taxon>Neognathae</taxon>
        <taxon>Neoaves</taxon>
        <taxon>Telluraves</taxon>
        <taxon>Australaves</taxon>
        <taxon>Passeriformes</taxon>
        <taxon>Corvoidea</taxon>
        <taxon>Corvidae</taxon>
        <taxon>Corvus</taxon>
    </lineage>
</organism>
<evidence type="ECO:0000256" key="4">
    <source>
        <dbReference type="ARBA" id="ARBA00022490"/>
    </source>
</evidence>
<evidence type="ECO:0000256" key="13">
    <source>
        <dbReference type="ARBA" id="ARBA00023242"/>
    </source>
</evidence>
<dbReference type="Pfam" id="PF00010">
    <property type="entry name" value="HLH"/>
    <property type="match status" value="1"/>
</dbReference>
<keyword evidence="12" id="KW-0804">Transcription</keyword>
<reference evidence="16" key="1">
    <citation type="submission" date="2019-10" db="EMBL/GenBank/DDBJ databases">
        <title>Corvus moneduloides (New Caledonian crow) genome, bCorMon1, primary haplotype.</title>
        <authorList>
            <person name="Rutz C."/>
            <person name="Fungtammasan C."/>
            <person name="Mountcastle J."/>
            <person name="Formenti G."/>
            <person name="Chow W."/>
            <person name="Howe K."/>
            <person name="Steele M.P."/>
            <person name="Fernandes J."/>
            <person name="Gilbert M.T.P."/>
            <person name="Fedrigo O."/>
            <person name="Jarvis E.D."/>
            <person name="Gemmell N."/>
        </authorList>
    </citation>
    <scope>NUCLEOTIDE SEQUENCE [LARGE SCALE GENOMIC DNA]</scope>
</reference>
<evidence type="ECO:0000256" key="8">
    <source>
        <dbReference type="ARBA" id="ARBA00023015"/>
    </source>
</evidence>
<dbReference type="GO" id="GO:0048511">
    <property type="term" value="P:rhythmic process"/>
    <property type="evidence" value="ECO:0007669"/>
    <property type="project" value="UniProtKB-KW"/>
</dbReference>
<dbReference type="Ensembl" id="ENSCMUT00000009605.2">
    <property type="protein sequence ID" value="ENSCMUP00000008924.2"/>
    <property type="gene ID" value="ENSCMUG00000005749.2"/>
</dbReference>
<dbReference type="InterPro" id="IPR000014">
    <property type="entry name" value="PAS"/>
</dbReference>
<evidence type="ECO:0000256" key="5">
    <source>
        <dbReference type="ARBA" id="ARBA00022491"/>
    </source>
</evidence>
<evidence type="ECO:0000256" key="3">
    <source>
        <dbReference type="ARBA" id="ARBA00015909"/>
    </source>
</evidence>
<evidence type="ECO:0000256" key="2">
    <source>
        <dbReference type="ARBA" id="ARBA00004496"/>
    </source>
</evidence>
<dbReference type="Gene3D" id="4.10.280.10">
    <property type="entry name" value="Helix-loop-helix DNA-binding domain"/>
    <property type="match status" value="1"/>
</dbReference>
<comment type="subcellular location">
    <subcellularLocation>
        <location evidence="2">Cytoplasm</location>
    </subcellularLocation>
    <subcellularLocation>
        <location evidence="1">Nucleus</location>
    </subcellularLocation>
</comment>
<gene>
    <name evidence="15" type="primary">LOC116446449</name>
</gene>
<dbReference type="CDD" id="cd00130">
    <property type="entry name" value="PAS"/>
    <property type="match status" value="2"/>
</dbReference>
<dbReference type="GO" id="GO:0000976">
    <property type="term" value="F:transcription cis-regulatory region binding"/>
    <property type="evidence" value="ECO:0007669"/>
    <property type="project" value="TreeGrafter"/>
</dbReference>
<protein>
    <recommendedName>
        <fullName evidence="3">Aryl hydrocarbon receptor</fullName>
    </recommendedName>
</protein>
<reference evidence="15" key="2">
    <citation type="submission" date="2025-08" db="UniProtKB">
        <authorList>
            <consortium name="Ensembl"/>
        </authorList>
    </citation>
    <scope>IDENTIFICATION</scope>
</reference>
<dbReference type="PROSITE" id="PS50888">
    <property type="entry name" value="BHLH"/>
    <property type="match status" value="1"/>
</dbReference>
<keyword evidence="8" id="KW-0805">Transcription regulation</keyword>
<evidence type="ECO:0000313" key="15">
    <source>
        <dbReference type="Ensembl" id="ENSCMUP00000008924.2"/>
    </source>
</evidence>
<evidence type="ECO:0000256" key="9">
    <source>
        <dbReference type="ARBA" id="ARBA00023108"/>
    </source>
</evidence>
<dbReference type="InterPro" id="IPR011598">
    <property type="entry name" value="bHLH_dom"/>
</dbReference>
<keyword evidence="10" id="KW-0238">DNA-binding</keyword>
<reference evidence="15" key="3">
    <citation type="submission" date="2025-09" db="UniProtKB">
        <authorList>
            <consortium name="Ensembl"/>
        </authorList>
    </citation>
    <scope>IDENTIFICATION</scope>
</reference>
<dbReference type="Gene3D" id="3.30.450.20">
    <property type="entry name" value="PAS domain"/>
    <property type="match status" value="2"/>
</dbReference>
<keyword evidence="16" id="KW-1185">Reference proteome</keyword>
<accession>A0A8U7M4R3</accession>
<dbReference type="InterPro" id="IPR036638">
    <property type="entry name" value="HLH_DNA-bd_sf"/>
</dbReference>
<dbReference type="InterPro" id="IPR039091">
    <property type="entry name" value="AHR/AHRR"/>
</dbReference>
<accession>A0A8C3DQ37</accession>
<proteinExistence type="predicted"/>
<sequence length="965" mass="103883">MYAGRKRKKPVPKSPKPPPPEGGKSNPSKRHRDRLNQELNKLTGLLPFPEDVRSRLDKLSILRLAVGYLKVKSYLMATAPKVGSCVDQPRAPGGDRWMELQGDTELFPEGELLLQALNGFVIAVTGDGYIFYISPTVQDYLGFHQSDLIYQSVYELIHADDRAAFRRQLHRSPLPAADTFPAEQPLLASPQQLHAEKQSFVERSFTCRFRCLLDNSSGFLALNFRGRLKVLLGQHKSAADKSPVALFAIATLLQPLSILELRTKTLIFQTKHKLDFTPMACDSRGKVVLGYTEMELCRRGSGYQFVHAADMMHCAEHHVRMMKTGESGLTVFRLLTKRGGWVWVQANAQLVYKGDRPDCIIARQRALSNEEGEEHLRKRNLQLPFSFATGEAVLYGNDLPGFLDSFQAKEELQTRANSNSEQRLVDPNSLLGAMMKQDASIYSSHADNVPQFSLPGLIPEPDGLSQNEEISNAEEDSDSLLVVIEALFEKSEVDRNVCQSLGRGNTELQQWEEALLSLGAEEEPPAQRLGGRPGTRVTSCVEQMLLREGAGKSPDFPHCREENSAVAHFPRCWAADPAFPAQPRALGTRGGHGAVGSVVSVTSEGSSAQPEQQVPFSPAGPVAGTVLGVPVSGSKPSAALQLANQGFQAEASPSAPVDNTVPAAQSQPGCQLPDSGCPPPLHSNTLVTLWHSVPLQANPASCPSEAWMTIAPKQLEAAGMHMEPQTLPAGSPESPPGARLWLPPPSQSVPCPTQGLPQSLFCGDGNLRDCEAALPARASLGARQLPGHGSFPKQPLAAHAEPSFSWEGEQAVLQEDKWFSQLWLPQAGAAPQRSHGAGPVHHSGLLLGSSTDPSTQQMGCVVLPECQYGNGLFRHESNFLRDASKVPLPQQPGALPCPAANHPGAPCSSPGSVPRCSAALPVKVGAGAPPCSGQGPGCPSVPCSAGQPLCACEIQLKVRCEGCRT</sequence>
<dbReference type="SMART" id="SM00353">
    <property type="entry name" value="HLH"/>
    <property type="match status" value="1"/>
</dbReference>